<organism evidence="1 2">
    <name type="scientific">Haloplanus ruber</name>
    <dbReference type="NCBI Taxonomy" id="869892"/>
    <lineage>
        <taxon>Archaea</taxon>
        <taxon>Methanobacteriati</taxon>
        <taxon>Methanobacteriota</taxon>
        <taxon>Stenosarchaea group</taxon>
        <taxon>Halobacteria</taxon>
        <taxon>Halobacteriales</taxon>
        <taxon>Haloferacaceae</taxon>
        <taxon>Haloplanus</taxon>
    </lineage>
</organism>
<proteinExistence type="predicted"/>
<comment type="caution">
    <text evidence="1">The sequence shown here is derived from an EMBL/GenBank/DDBJ whole genome shotgun (WGS) entry which is preliminary data.</text>
</comment>
<accession>A0ABD6CWS6</accession>
<keyword evidence="2" id="KW-1185">Reference proteome</keyword>
<dbReference type="AlphaFoldDB" id="A0ABD6CWS6"/>
<protein>
    <submittedName>
        <fullName evidence="1">Uncharacterized protein</fullName>
    </submittedName>
</protein>
<evidence type="ECO:0000313" key="2">
    <source>
        <dbReference type="Proteomes" id="UP001597075"/>
    </source>
</evidence>
<name>A0ABD6CWS6_9EURY</name>
<gene>
    <name evidence="1" type="ORF">ACFSBJ_04915</name>
</gene>
<reference evidence="1 2" key="1">
    <citation type="journal article" date="2019" name="Int. J. Syst. Evol. Microbiol.">
        <title>The Global Catalogue of Microorganisms (GCM) 10K type strain sequencing project: providing services to taxonomists for standard genome sequencing and annotation.</title>
        <authorList>
            <consortium name="The Broad Institute Genomics Platform"/>
            <consortium name="The Broad Institute Genome Sequencing Center for Infectious Disease"/>
            <person name="Wu L."/>
            <person name="Ma J."/>
        </authorList>
    </citation>
    <scope>NUCLEOTIDE SEQUENCE [LARGE SCALE GENOMIC DNA]</scope>
    <source>
        <strain evidence="1 2">CGMCC 1.10594</strain>
    </source>
</reference>
<sequence>MFEQLGRGVMAVRVGATVVAVGLLVLTAAGAGATVGGGHAPVGEHSADGATPVQVYEHETDAGETLHTIELAPTAVDPPSDDVLGVVVLPEQDRVCRAVAGESYAAEGAGCTQDASTVEAYLDAAGVERTEDGAYAV</sequence>
<dbReference type="Proteomes" id="UP001597075">
    <property type="component" value="Unassembled WGS sequence"/>
</dbReference>
<dbReference type="RefSeq" id="WP_256406868.1">
    <property type="nucleotide sequence ID" value="NZ_CP187151.1"/>
</dbReference>
<evidence type="ECO:0000313" key="1">
    <source>
        <dbReference type="EMBL" id="MFD1633076.1"/>
    </source>
</evidence>
<dbReference type="EMBL" id="JBHUDL010000006">
    <property type="protein sequence ID" value="MFD1633076.1"/>
    <property type="molecule type" value="Genomic_DNA"/>
</dbReference>